<dbReference type="OrthoDB" id="5289893at2"/>
<feature type="transmembrane region" description="Helical" evidence="6">
    <location>
        <begin position="68"/>
        <end position="89"/>
    </location>
</feature>
<dbReference type="InterPro" id="IPR024671">
    <property type="entry name" value="Atg22-like"/>
</dbReference>
<feature type="transmembrane region" description="Helical" evidence="6">
    <location>
        <begin position="410"/>
        <end position="430"/>
    </location>
</feature>
<dbReference type="InterPro" id="IPR050495">
    <property type="entry name" value="ATG22/LtaA_families"/>
</dbReference>
<dbReference type="EMBL" id="AATS01000012">
    <property type="protein sequence ID" value="EAU54135.1"/>
    <property type="molecule type" value="Genomic_DNA"/>
</dbReference>
<reference evidence="7 8" key="1">
    <citation type="submission" date="2006-09" db="EMBL/GenBank/DDBJ databases">
        <authorList>
            <person name="Emerson D."/>
            <person name="Ferriera S."/>
            <person name="Johnson J."/>
            <person name="Kravitz S."/>
            <person name="Halpern A."/>
            <person name="Remington K."/>
            <person name="Beeson K."/>
            <person name="Tran B."/>
            <person name="Rogers Y.-H."/>
            <person name="Friedman R."/>
            <person name="Venter J.C."/>
        </authorList>
    </citation>
    <scope>NUCLEOTIDE SEQUENCE [LARGE SCALE GENOMIC DNA]</scope>
    <source>
        <strain evidence="7 8">PV-1</strain>
    </source>
</reference>
<feature type="transmembrane region" description="Helical" evidence="6">
    <location>
        <begin position="379"/>
        <end position="398"/>
    </location>
</feature>
<comment type="subcellular location">
    <subcellularLocation>
        <location evidence="1">Endomembrane system</location>
        <topology evidence="1">Multi-pass membrane protein</topology>
    </subcellularLocation>
</comment>
<keyword evidence="4 6" id="KW-1133">Transmembrane helix</keyword>
<dbReference type="CDD" id="cd17482">
    <property type="entry name" value="MFS_YxiO_like"/>
    <property type="match status" value="1"/>
</dbReference>
<keyword evidence="8" id="KW-1185">Reference proteome</keyword>
<sequence length="443" mass="48329">MASIHDAGQQDIFELHSCRMRTITKAGWSWAVYDWANSAYTTTVMAGFFPVFFKQFWATGLSANESTFWLGLANAVSGLLIALLAPVLGAMADQGGLKKRMLLSFTTLGVLMTAALFLVGQGEWVWAVVIFSFGAIGFSGSNVFYDALIVDVSERNQFDRVSSLGYALGYLGGGLLFAVNVVMTLHPDWFMLAGKAEAIRWSFLSVALWWALFTLPLAYHVREAGGAESVHWCKAARDGFAQLGDTYRHLRSLRQVWLFLLAYFLYIDGVNTVARMAVDYGLALGFDAAVLMTALLMTQFIAFPSALALGWLGERWSCKGVLLICIGVYAAVCIWSSTMENTVDFYWLAAAIGLVMGGIQALSRSMYARMIPSHQSAEFFGFFNMLGKFAAVLGPLMMGMASMLSGSARISILVIVILFAAGAALLYRVVEVDGDHSPQVSAE</sequence>
<organism evidence="7 8">
    <name type="scientific">Mariprofundus ferrooxydans PV-1</name>
    <dbReference type="NCBI Taxonomy" id="314345"/>
    <lineage>
        <taxon>Bacteria</taxon>
        <taxon>Pseudomonadati</taxon>
        <taxon>Pseudomonadota</taxon>
        <taxon>Candidatius Mariprofundia</taxon>
        <taxon>Mariprofundales</taxon>
        <taxon>Mariprofundaceae</taxon>
        <taxon>Mariprofundus</taxon>
    </lineage>
</organism>
<dbReference type="STRING" id="314344.AL013_00960"/>
<gene>
    <name evidence="7" type="ORF">SPV1_00857</name>
</gene>
<evidence type="ECO:0000256" key="6">
    <source>
        <dbReference type="SAM" id="Phobius"/>
    </source>
</evidence>
<dbReference type="InParanoid" id="Q0EXR7"/>
<dbReference type="Pfam" id="PF11700">
    <property type="entry name" value="ATG22"/>
    <property type="match status" value="2"/>
</dbReference>
<evidence type="ECO:0000256" key="1">
    <source>
        <dbReference type="ARBA" id="ARBA00004127"/>
    </source>
</evidence>
<dbReference type="SUPFAM" id="SSF103473">
    <property type="entry name" value="MFS general substrate transporter"/>
    <property type="match status" value="1"/>
</dbReference>
<evidence type="ECO:0000313" key="7">
    <source>
        <dbReference type="EMBL" id="EAU54135.1"/>
    </source>
</evidence>
<feature type="transmembrane region" description="Helical" evidence="6">
    <location>
        <begin position="345"/>
        <end position="367"/>
    </location>
</feature>
<keyword evidence="3 6" id="KW-0812">Transmembrane</keyword>
<feature type="transmembrane region" description="Helical" evidence="6">
    <location>
        <begin position="198"/>
        <end position="219"/>
    </location>
</feature>
<keyword evidence="5 6" id="KW-0472">Membrane</keyword>
<feature type="transmembrane region" description="Helical" evidence="6">
    <location>
        <begin position="256"/>
        <end position="278"/>
    </location>
</feature>
<dbReference type="Proteomes" id="UP000005297">
    <property type="component" value="Unassembled WGS sequence"/>
</dbReference>
<dbReference type="PANTHER" id="PTHR23519:SF1">
    <property type="entry name" value="AUTOPHAGY-RELATED PROTEIN 22"/>
    <property type="match status" value="1"/>
</dbReference>
<dbReference type="HOGENOM" id="CLU_017518_3_0_0"/>
<dbReference type="InterPro" id="IPR036259">
    <property type="entry name" value="MFS_trans_sf"/>
</dbReference>
<evidence type="ECO:0000256" key="3">
    <source>
        <dbReference type="ARBA" id="ARBA00022692"/>
    </source>
</evidence>
<evidence type="ECO:0000313" key="8">
    <source>
        <dbReference type="Proteomes" id="UP000005297"/>
    </source>
</evidence>
<dbReference type="Gene3D" id="1.20.1250.20">
    <property type="entry name" value="MFS general substrate transporter like domains"/>
    <property type="match status" value="2"/>
</dbReference>
<feature type="transmembrane region" description="Helical" evidence="6">
    <location>
        <begin position="166"/>
        <end position="186"/>
    </location>
</feature>
<feature type="transmembrane region" description="Helical" evidence="6">
    <location>
        <begin position="124"/>
        <end position="145"/>
    </location>
</feature>
<dbReference type="AlphaFoldDB" id="Q0EXR7"/>
<feature type="transmembrane region" description="Helical" evidence="6">
    <location>
        <begin position="290"/>
        <end position="313"/>
    </location>
</feature>
<feature type="transmembrane region" description="Helical" evidence="6">
    <location>
        <begin position="101"/>
        <end position="118"/>
    </location>
</feature>
<name>Q0EXR7_9PROT</name>
<feature type="transmembrane region" description="Helical" evidence="6">
    <location>
        <begin position="320"/>
        <end position="339"/>
    </location>
</feature>
<evidence type="ECO:0008006" key="9">
    <source>
        <dbReference type="Google" id="ProtNLM"/>
    </source>
</evidence>
<keyword evidence="2" id="KW-0813">Transport</keyword>
<proteinExistence type="predicted"/>
<evidence type="ECO:0000256" key="2">
    <source>
        <dbReference type="ARBA" id="ARBA00022448"/>
    </source>
</evidence>
<evidence type="ECO:0000256" key="4">
    <source>
        <dbReference type="ARBA" id="ARBA00022989"/>
    </source>
</evidence>
<accession>Q0EXR7</accession>
<dbReference type="PANTHER" id="PTHR23519">
    <property type="entry name" value="AUTOPHAGY-RELATED PROTEIN 22"/>
    <property type="match status" value="1"/>
</dbReference>
<comment type="caution">
    <text evidence="7">The sequence shown here is derived from an EMBL/GenBank/DDBJ whole genome shotgun (WGS) entry which is preliminary data.</text>
</comment>
<dbReference type="eggNOG" id="COG2270">
    <property type="taxonomic scope" value="Bacteria"/>
</dbReference>
<protein>
    <recommendedName>
        <fullName evidence="9">MFS transporter</fullName>
    </recommendedName>
</protein>
<evidence type="ECO:0000256" key="5">
    <source>
        <dbReference type="ARBA" id="ARBA00023136"/>
    </source>
</evidence>
<dbReference type="GO" id="GO:0012505">
    <property type="term" value="C:endomembrane system"/>
    <property type="evidence" value="ECO:0007669"/>
    <property type="project" value="UniProtKB-SubCell"/>
</dbReference>